<proteinExistence type="predicted"/>
<dbReference type="OrthoDB" id="9790161at2"/>
<evidence type="ECO:0000256" key="1">
    <source>
        <dbReference type="SAM" id="SignalP"/>
    </source>
</evidence>
<keyword evidence="1" id="KW-0732">Signal</keyword>
<evidence type="ECO:0008006" key="4">
    <source>
        <dbReference type="Google" id="ProtNLM"/>
    </source>
</evidence>
<gene>
    <name evidence="2" type="ORF">E1212_03855</name>
</gene>
<feature type="chain" id="PRO_5038333927" description="Phage tail protein" evidence="1">
    <location>
        <begin position="29"/>
        <end position="168"/>
    </location>
</feature>
<keyword evidence="3" id="KW-1185">Reference proteome</keyword>
<sequence>MRKRTPVAWAAVAAAAATVLSTSTPSVAHSAQEVVSYQLTIDGVGLTMQQCIGLGTATEVVEQRVAGPDGQVTTVKVPGLHRDHDLVCTRVVTDDDTLVEWQELLLAGGPDARKDVGLTLYDTLGEPITGFAYENAWPSELTYVDAGDSSGRLLEVVTIVADELRRVS</sequence>
<comment type="caution">
    <text evidence="2">The sequence shown here is derived from an EMBL/GenBank/DDBJ whole genome shotgun (WGS) entry which is preliminary data.</text>
</comment>
<accession>A0A4R4RW41</accession>
<dbReference type="PANTHER" id="PTHR38009:SF1">
    <property type="entry name" value="CONSERVED HYPOTHETICAL PHAGE TAIL PROTEIN"/>
    <property type="match status" value="1"/>
</dbReference>
<dbReference type="RefSeq" id="WP_131979385.1">
    <property type="nucleotide sequence ID" value="NZ_SMKL01000006.1"/>
</dbReference>
<dbReference type="GO" id="GO:0005198">
    <property type="term" value="F:structural molecule activity"/>
    <property type="evidence" value="ECO:0007669"/>
    <property type="project" value="InterPro"/>
</dbReference>
<dbReference type="Proteomes" id="UP000295621">
    <property type="component" value="Unassembled WGS sequence"/>
</dbReference>
<dbReference type="AlphaFoldDB" id="A0A4R4RW41"/>
<reference evidence="2 3" key="1">
    <citation type="submission" date="2019-02" db="EMBL/GenBank/DDBJ databases">
        <title>Draft genome sequences of novel Actinobacteria.</title>
        <authorList>
            <person name="Sahin N."/>
            <person name="Ay H."/>
            <person name="Saygin H."/>
        </authorList>
    </citation>
    <scope>NUCLEOTIDE SEQUENCE [LARGE SCALE GENOMIC DNA]</scope>
    <source>
        <strain evidence="2 3">KC603</strain>
    </source>
</reference>
<dbReference type="InterPro" id="IPR010667">
    <property type="entry name" value="Phage_T4_Gp19"/>
</dbReference>
<dbReference type="PANTHER" id="PTHR38009">
    <property type="entry name" value="CONSERVED HYPOTHETICAL PHAGE TAIL PROTEIN"/>
    <property type="match status" value="1"/>
</dbReference>
<name>A0A4R4RW41_9ACTN</name>
<dbReference type="Pfam" id="PF06841">
    <property type="entry name" value="Phage_T4_gp19"/>
    <property type="match status" value="1"/>
</dbReference>
<dbReference type="InterPro" id="IPR011747">
    <property type="entry name" value="CHP02241"/>
</dbReference>
<feature type="signal peptide" evidence="1">
    <location>
        <begin position="1"/>
        <end position="28"/>
    </location>
</feature>
<evidence type="ECO:0000313" key="3">
    <source>
        <dbReference type="Proteomes" id="UP000295621"/>
    </source>
</evidence>
<evidence type="ECO:0000313" key="2">
    <source>
        <dbReference type="EMBL" id="TDC53936.1"/>
    </source>
</evidence>
<organism evidence="2 3">
    <name type="scientific">Jiangella ureilytica</name>
    <dbReference type="NCBI Taxonomy" id="2530374"/>
    <lineage>
        <taxon>Bacteria</taxon>
        <taxon>Bacillati</taxon>
        <taxon>Actinomycetota</taxon>
        <taxon>Actinomycetes</taxon>
        <taxon>Jiangellales</taxon>
        <taxon>Jiangellaceae</taxon>
        <taxon>Jiangella</taxon>
    </lineage>
</organism>
<protein>
    <recommendedName>
        <fullName evidence="4">Phage tail protein</fullName>
    </recommendedName>
</protein>
<dbReference type="EMBL" id="SMKL01000006">
    <property type="protein sequence ID" value="TDC53936.1"/>
    <property type="molecule type" value="Genomic_DNA"/>
</dbReference>